<keyword evidence="9" id="KW-1185">Reference proteome</keyword>
<evidence type="ECO:0000256" key="3">
    <source>
        <dbReference type="ARBA" id="ARBA00022692"/>
    </source>
</evidence>
<dbReference type="PANTHER" id="PTHR24286">
    <property type="entry name" value="CYTOCHROME P450 26"/>
    <property type="match status" value="1"/>
</dbReference>
<dbReference type="OrthoDB" id="2789670at2759"/>
<dbReference type="InterPro" id="IPR001128">
    <property type="entry name" value="Cyt_P450"/>
</dbReference>
<dbReference type="Pfam" id="PF00067">
    <property type="entry name" value="p450"/>
    <property type="match status" value="1"/>
</dbReference>
<keyword evidence="5" id="KW-1133">Transmembrane helix</keyword>
<keyword evidence="7" id="KW-0349">Heme</keyword>
<dbReference type="PANTHER" id="PTHR24286:SF236">
    <property type="entry name" value="P450, PUTATIVE-RELATED"/>
    <property type="match status" value="1"/>
</dbReference>
<dbReference type="GO" id="GO:0010268">
    <property type="term" value="P:brassinosteroid homeostasis"/>
    <property type="evidence" value="ECO:0007669"/>
    <property type="project" value="TreeGrafter"/>
</dbReference>
<dbReference type="GO" id="GO:0016132">
    <property type="term" value="P:brassinosteroid biosynthetic process"/>
    <property type="evidence" value="ECO:0007669"/>
    <property type="project" value="TreeGrafter"/>
</dbReference>
<comment type="subcellular location">
    <subcellularLocation>
        <location evidence="1">Membrane</location>
        <topology evidence="1">Single-pass membrane protein</topology>
    </subcellularLocation>
</comment>
<dbReference type="GO" id="GO:0016125">
    <property type="term" value="P:sterol metabolic process"/>
    <property type="evidence" value="ECO:0007669"/>
    <property type="project" value="TreeGrafter"/>
</dbReference>
<evidence type="ECO:0000256" key="7">
    <source>
        <dbReference type="RuleBase" id="RU000461"/>
    </source>
</evidence>
<accession>A0A8X8CRW2</accession>
<sequence length="188" mass="21349">MVGFSFEGRLKAKGSIHIEWYGSIFRTSLVGHQLVISTDSEFNRFIFQREGKLFQCCYSESFGEILGSENMLFAEGSLQGYTIPAGWIVRVCPPAVHMNPKQYDDPFSFNPWRWQGQELNAGSQNFMSFGGGSRLCAGAEFSKLQMAIFLHHLITKYRWRVIRGGEISRLPAVIFPNGFHVQILEKNA</sequence>
<reference evidence="8" key="1">
    <citation type="journal article" date="2020" name="bioRxiv">
        <title>Hybrid origin of Populus tomentosa Carr. identified through genome sequencing and phylogenomic analysis.</title>
        <authorList>
            <person name="An X."/>
            <person name="Gao K."/>
            <person name="Chen Z."/>
            <person name="Li J."/>
            <person name="Yang X."/>
            <person name="Yang X."/>
            <person name="Zhou J."/>
            <person name="Guo T."/>
            <person name="Zhao T."/>
            <person name="Huang S."/>
            <person name="Miao D."/>
            <person name="Khan W.U."/>
            <person name="Rao P."/>
            <person name="Ye M."/>
            <person name="Lei B."/>
            <person name="Liao W."/>
            <person name="Wang J."/>
            <person name="Ji L."/>
            <person name="Li Y."/>
            <person name="Guo B."/>
            <person name="Mustafa N.S."/>
            <person name="Li S."/>
            <person name="Yun Q."/>
            <person name="Keller S.R."/>
            <person name="Mao J."/>
            <person name="Zhang R."/>
            <person name="Strauss S.H."/>
        </authorList>
    </citation>
    <scope>NUCLEOTIDE SEQUENCE</scope>
    <source>
        <strain evidence="8">GM15</strain>
        <tissue evidence="8">Leaf</tissue>
    </source>
</reference>
<evidence type="ECO:0000256" key="4">
    <source>
        <dbReference type="ARBA" id="ARBA00022723"/>
    </source>
</evidence>
<keyword evidence="7" id="KW-0560">Oxidoreductase</keyword>
<dbReference type="Proteomes" id="UP000886885">
    <property type="component" value="Chromosome 5D"/>
</dbReference>
<dbReference type="GO" id="GO:0016020">
    <property type="term" value="C:membrane"/>
    <property type="evidence" value="ECO:0007669"/>
    <property type="project" value="UniProtKB-SubCell"/>
</dbReference>
<keyword evidence="5" id="KW-0472">Membrane</keyword>
<protein>
    <recommendedName>
        <fullName evidence="10">Cytochrome P450</fullName>
    </recommendedName>
</protein>
<dbReference type="GO" id="GO:0020037">
    <property type="term" value="F:heme binding"/>
    <property type="evidence" value="ECO:0007669"/>
    <property type="project" value="InterPro"/>
</dbReference>
<evidence type="ECO:0000256" key="5">
    <source>
        <dbReference type="ARBA" id="ARBA00022989"/>
    </source>
</evidence>
<dbReference type="GO" id="GO:0016705">
    <property type="term" value="F:oxidoreductase activity, acting on paired donors, with incorporation or reduction of molecular oxygen"/>
    <property type="evidence" value="ECO:0007669"/>
    <property type="project" value="InterPro"/>
</dbReference>
<dbReference type="GO" id="GO:0004497">
    <property type="term" value="F:monooxygenase activity"/>
    <property type="evidence" value="ECO:0007669"/>
    <property type="project" value="UniProtKB-KW"/>
</dbReference>
<comment type="caution">
    <text evidence="8">The sequence shown here is derived from an EMBL/GenBank/DDBJ whole genome shotgun (WGS) entry which is preliminary data.</text>
</comment>
<keyword evidence="7" id="KW-0503">Monooxygenase</keyword>
<organism evidence="8 9">
    <name type="scientific">Populus tomentosa</name>
    <name type="common">Chinese white poplar</name>
    <dbReference type="NCBI Taxonomy" id="118781"/>
    <lineage>
        <taxon>Eukaryota</taxon>
        <taxon>Viridiplantae</taxon>
        <taxon>Streptophyta</taxon>
        <taxon>Embryophyta</taxon>
        <taxon>Tracheophyta</taxon>
        <taxon>Spermatophyta</taxon>
        <taxon>Magnoliopsida</taxon>
        <taxon>eudicotyledons</taxon>
        <taxon>Gunneridae</taxon>
        <taxon>Pentapetalae</taxon>
        <taxon>rosids</taxon>
        <taxon>fabids</taxon>
        <taxon>Malpighiales</taxon>
        <taxon>Salicaceae</taxon>
        <taxon>Saliceae</taxon>
        <taxon>Populus</taxon>
    </lineage>
</organism>
<gene>
    <name evidence="8" type="ORF">POTOM_020744</name>
</gene>
<dbReference type="AlphaFoldDB" id="A0A8X8CRW2"/>
<evidence type="ECO:0000256" key="6">
    <source>
        <dbReference type="ARBA" id="ARBA00023004"/>
    </source>
</evidence>
<evidence type="ECO:0000313" key="9">
    <source>
        <dbReference type="Proteomes" id="UP000886885"/>
    </source>
</evidence>
<dbReference type="InterPro" id="IPR017972">
    <property type="entry name" value="Cyt_P450_CS"/>
</dbReference>
<proteinExistence type="inferred from homology"/>
<evidence type="ECO:0000313" key="8">
    <source>
        <dbReference type="EMBL" id="KAG6773466.1"/>
    </source>
</evidence>
<name>A0A8X8CRW2_POPTO</name>
<dbReference type="EMBL" id="JAAWWB010000010">
    <property type="protein sequence ID" value="KAG6773466.1"/>
    <property type="molecule type" value="Genomic_DNA"/>
</dbReference>
<evidence type="ECO:0008006" key="10">
    <source>
        <dbReference type="Google" id="ProtNLM"/>
    </source>
</evidence>
<evidence type="ECO:0000256" key="1">
    <source>
        <dbReference type="ARBA" id="ARBA00004167"/>
    </source>
</evidence>
<keyword evidence="3" id="KW-0812">Transmembrane</keyword>
<keyword evidence="4 7" id="KW-0479">Metal-binding</keyword>
<dbReference type="PROSITE" id="PS00086">
    <property type="entry name" value="CYTOCHROME_P450"/>
    <property type="match status" value="1"/>
</dbReference>
<dbReference type="GO" id="GO:0005506">
    <property type="term" value="F:iron ion binding"/>
    <property type="evidence" value="ECO:0007669"/>
    <property type="project" value="InterPro"/>
</dbReference>
<keyword evidence="6 7" id="KW-0408">Iron</keyword>
<evidence type="ECO:0000256" key="2">
    <source>
        <dbReference type="ARBA" id="ARBA00010617"/>
    </source>
</evidence>
<comment type="similarity">
    <text evidence="2 7">Belongs to the cytochrome P450 family.</text>
</comment>